<accession>A0A1I0EUW4</accession>
<keyword evidence="7 10" id="KW-0067">ATP-binding</keyword>
<dbReference type="InterPro" id="IPR006204">
    <property type="entry name" value="GHMP_kinase_N_dom"/>
</dbReference>
<reference evidence="14" key="1">
    <citation type="submission" date="2016-10" db="EMBL/GenBank/DDBJ databases">
        <authorList>
            <person name="Varghese N."/>
            <person name="Submissions S."/>
        </authorList>
    </citation>
    <scope>NUCLEOTIDE SEQUENCE [LARGE SCALE GENOMIC DNA]</scope>
    <source>
        <strain evidence="14">DSM 18579</strain>
    </source>
</reference>
<dbReference type="RefSeq" id="WP_093321745.1">
    <property type="nucleotide sequence ID" value="NZ_FOHV01000031.1"/>
</dbReference>
<evidence type="ECO:0000313" key="13">
    <source>
        <dbReference type="EMBL" id="SET48917.1"/>
    </source>
</evidence>
<dbReference type="SUPFAM" id="SSF55060">
    <property type="entry name" value="GHMP Kinase, C-terminal domain"/>
    <property type="match status" value="1"/>
</dbReference>
<dbReference type="SUPFAM" id="SSF54211">
    <property type="entry name" value="Ribosomal protein S5 domain 2-like"/>
    <property type="match status" value="1"/>
</dbReference>
<comment type="catalytic activity">
    <reaction evidence="10">
        <text>4-CDP-2-C-methyl-D-erythritol + ATP = 4-CDP-2-C-methyl-D-erythritol 2-phosphate + ADP + H(+)</text>
        <dbReference type="Rhea" id="RHEA:18437"/>
        <dbReference type="ChEBI" id="CHEBI:15378"/>
        <dbReference type="ChEBI" id="CHEBI:30616"/>
        <dbReference type="ChEBI" id="CHEBI:57823"/>
        <dbReference type="ChEBI" id="CHEBI:57919"/>
        <dbReference type="ChEBI" id="CHEBI:456216"/>
        <dbReference type="EC" id="2.7.1.148"/>
    </reaction>
</comment>
<feature type="domain" description="GHMP kinase C-terminal" evidence="12">
    <location>
        <begin position="227"/>
        <end position="281"/>
    </location>
</feature>
<feature type="active site" evidence="10">
    <location>
        <position position="10"/>
    </location>
</feature>
<dbReference type="AlphaFoldDB" id="A0A1I0EUW4"/>
<dbReference type="InterPro" id="IPR013750">
    <property type="entry name" value="GHMP_kinase_C_dom"/>
</dbReference>
<evidence type="ECO:0000256" key="8">
    <source>
        <dbReference type="ARBA" id="ARBA00023229"/>
    </source>
</evidence>
<dbReference type="UniPathway" id="UPA00056">
    <property type="reaction ID" value="UER00094"/>
</dbReference>
<evidence type="ECO:0000256" key="1">
    <source>
        <dbReference type="ARBA" id="ARBA00009684"/>
    </source>
</evidence>
<name>A0A1I0EUW4_9GAMM</name>
<protein>
    <recommendedName>
        <fullName evidence="3 10">4-diphosphocytidyl-2-C-methyl-D-erythritol kinase</fullName>
        <shortName evidence="10">CMK</shortName>
        <ecNumber evidence="2 10">2.7.1.148</ecNumber>
    </recommendedName>
    <alternativeName>
        <fullName evidence="9 10">4-(cytidine-5'-diphospho)-2-C-methyl-D-erythritol kinase</fullName>
    </alternativeName>
</protein>
<dbReference type="STRING" id="1123402.SAMN02583745_02522"/>
<keyword evidence="6 10" id="KW-0418">Kinase</keyword>
<comment type="function">
    <text evidence="10">Catalyzes the phosphorylation of the position 2 hydroxy group of 4-diphosphocytidyl-2C-methyl-D-erythritol.</text>
</comment>
<keyword evidence="8 10" id="KW-0414">Isoprene biosynthesis</keyword>
<dbReference type="Pfam" id="PF08544">
    <property type="entry name" value="GHMP_kinases_C"/>
    <property type="match status" value="1"/>
</dbReference>
<evidence type="ECO:0000259" key="12">
    <source>
        <dbReference type="Pfam" id="PF08544"/>
    </source>
</evidence>
<dbReference type="Gene3D" id="3.30.70.890">
    <property type="entry name" value="GHMP kinase, C-terminal domain"/>
    <property type="match status" value="1"/>
</dbReference>
<evidence type="ECO:0000259" key="11">
    <source>
        <dbReference type="Pfam" id="PF00288"/>
    </source>
</evidence>
<dbReference type="InterPro" id="IPR020568">
    <property type="entry name" value="Ribosomal_Su5_D2-typ_SF"/>
</dbReference>
<feature type="domain" description="GHMP kinase N-terminal" evidence="11">
    <location>
        <begin position="87"/>
        <end position="170"/>
    </location>
</feature>
<evidence type="ECO:0000256" key="2">
    <source>
        <dbReference type="ARBA" id="ARBA00012052"/>
    </source>
</evidence>
<dbReference type="InterPro" id="IPR014721">
    <property type="entry name" value="Ribsml_uS5_D2-typ_fold_subgr"/>
</dbReference>
<dbReference type="PIRSF" id="PIRSF010376">
    <property type="entry name" value="IspE"/>
    <property type="match status" value="1"/>
</dbReference>
<feature type="active site" evidence="10">
    <location>
        <position position="163"/>
    </location>
</feature>
<evidence type="ECO:0000256" key="3">
    <source>
        <dbReference type="ARBA" id="ARBA00017473"/>
    </source>
</evidence>
<dbReference type="HAMAP" id="MF_00061">
    <property type="entry name" value="IspE"/>
    <property type="match status" value="1"/>
</dbReference>
<evidence type="ECO:0000256" key="9">
    <source>
        <dbReference type="ARBA" id="ARBA00032554"/>
    </source>
</evidence>
<comment type="pathway">
    <text evidence="10">Isoprenoid biosynthesis; isopentenyl diphosphate biosynthesis via DXP pathway; isopentenyl diphosphate from 1-deoxy-D-xylulose 5-phosphate: step 3/6.</text>
</comment>
<dbReference type="EMBL" id="FOHV01000031">
    <property type="protein sequence ID" value="SET48917.1"/>
    <property type="molecule type" value="Genomic_DNA"/>
</dbReference>
<dbReference type="Pfam" id="PF00288">
    <property type="entry name" value="GHMP_kinases_N"/>
    <property type="match status" value="1"/>
</dbReference>
<dbReference type="EC" id="2.7.1.148" evidence="2 10"/>
<dbReference type="InterPro" id="IPR004424">
    <property type="entry name" value="IspE"/>
</dbReference>
<dbReference type="PANTHER" id="PTHR43527">
    <property type="entry name" value="4-DIPHOSPHOCYTIDYL-2-C-METHYL-D-ERYTHRITOL KINASE, CHLOROPLASTIC"/>
    <property type="match status" value="1"/>
</dbReference>
<gene>
    <name evidence="10" type="primary">ispE</name>
    <name evidence="13" type="ORF">SAMN02583745_02522</name>
</gene>
<comment type="similarity">
    <text evidence="1 10">Belongs to the GHMP kinase family. IspE subfamily.</text>
</comment>
<dbReference type="Gene3D" id="3.30.230.10">
    <property type="match status" value="1"/>
</dbReference>
<dbReference type="PANTHER" id="PTHR43527:SF2">
    <property type="entry name" value="4-DIPHOSPHOCYTIDYL-2-C-METHYL-D-ERYTHRITOL KINASE, CHLOROPLASTIC"/>
    <property type="match status" value="1"/>
</dbReference>
<evidence type="ECO:0000256" key="4">
    <source>
        <dbReference type="ARBA" id="ARBA00022679"/>
    </source>
</evidence>
<organism evidence="13 14">
    <name type="scientific">Thorsellia anophelis DSM 18579</name>
    <dbReference type="NCBI Taxonomy" id="1123402"/>
    <lineage>
        <taxon>Bacteria</taxon>
        <taxon>Pseudomonadati</taxon>
        <taxon>Pseudomonadota</taxon>
        <taxon>Gammaproteobacteria</taxon>
        <taxon>Enterobacterales</taxon>
        <taxon>Thorselliaceae</taxon>
        <taxon>Thorsellia</taxon>
    </lineage>
</organism>
<dbReference type="NCBIfam" id="TIGR00154">
    <property type="entry name" value="ispE"/>
    <property type="match status" value="1"/>
</dbReference>
<keyword evidence="5 10" id="KW-0547">Nucleotide-binding</keyword>
<evidence type="ECO:0000256" key="7">
    <source>
        <dbReference type="ARBA" id="ARBA00022840"/>
    </source>
</evidence>
<dbReference type="Proteomes" id="UP000242642">
    <property type="component" value="Unassembled WGS sequence"/>
</dbReference>
<dbReference type="GO" id="GO:0050515">
    <property type="term" value="F:4-(cytidine 5'-diphospho)-2-C-methyl-D-erythritol kinase activity"/>
    <property type="evidence" value="ECO:0007669"/>
    <property type="project" value="UniProtKB-UniRule"/>
</dbReference>
<evidence type="ECO:0000256" key="5">
    <source>
        <dbReference type="ARBA" id="ARBA00022741"/>
    </source>
</evidence>
<evidence type="ECO:0000256" key="10">
    <source>
        <dbReference type="HAMAP-Rule" id="MF_00061"/>
    </source>
</evidence>
<dbReference type="GO" id="GO:0019288">
    <property type="term" value="P:isopentenyl diphosphate biosynthetic process, methylerythritol 4-phosphate pathway"/>
    <property type="evidence" value="ECO:0007669"/>
    <property type="project" value="UniProtKB-UniRule"/>
</dbReference>
<dbReference type="GO" id="GO:0005524">
    <property type="term" value="F:ATP binding"/>
    <property type="evidence" value="ECO:0007669"/>
    <property type="project" value="UniProtKB-UniRule"/>
</dbReference>
<dbReference type="GO" id="GO:0016114">
    <property type="term" value="P:terpenoid biosynthetic process"/>
    <property type="evidence" value="ECO:0007669"/>
    <property type="project" value="UniProtKB-UniRule"/>
</dbReference>
<proteinExistence type="inferred from homology"/>
<sequence length="306" mass="33783">MPLRLLSPAKINLFLSITSQRADGYHNLETLFQLLDVGDTLTFEANLTNMNKVDYSKQYPAINLTYSKQTLNNPFTQILSSQPLASNLIIKAANQLVIYAKENQLTESLCDIAIEIDKILPMGAGLGGGSSNAAATLLALNHLWKLNIKKEVLAKIGLTIGADVPIFIEGHSAFATGVGEIITPVSLEESWYLLIFPNTSVSTGELFKDPNLVRTSSPKTYEQWQNCAYYNVFEPLARQHYSEIDKAITWLSQYADTRMTGTGSTIFARFESKSSAQAILDLAPSNWWGTITKGMNKWNPLSGILP</sequence>
<keyword evidence="4 10" id="KW-0808">Transferase</keyword>
<dbReference type="InterPro" id="IPR036554">
    <property type="entry name" value="GHMP_kinase_C_sf"/>
</dbReference>
<feature type="binding site" evidence="10">
    <location>
        <begin position="121"/>
        <end position="131"/>
    </location>
    <ligand>
        <name>ATP</name>
        <dbReference type="ChEBI" id="CHEBI:30616"/>
    </ligand>
</feature>
<dbReference type="OrthoDB" id="9809438at2"/>
<keyword evidence="14" id="KW-1185">Reference proteome</keyword>
<comment type="subunit">
    <text evidence="10">Homodimer.</text>
</comment>
<evidence type="ECO:0000313" key="14">
    <source>
        <dbReference type="Proteomes" id="UP000242642"/>
    </source>
</evidence>
<evidence type="ECO:0000256" key="6">
    <source>
        <dbReference type="ARBA" id="ARBA00022777"/>
    </source>
</evidence>